<evidence type="ECO:0000313" key="2">
    <source>
        <dbReference type="Proteomes" id="UP001152795"/>
    </source>
</evidence>
<dbReference type="PANTHER" id="PTHR47510">
    <property type="entry name" value="REVERSE TRANSCRIPTASE DOMAIN-CONTAINING PROTEIN"/>
    <property type="match status" value="1"/>
</dbReference>
<dbReference type="PROSITE" id="PS50878">
    <property type="entry name" value="RT_POL"/>
    <property type="match status" value="1"/>
</dbReference>
<dbReference type="OrthoDB" id="6152624at2759"/>
<proteinExistence type="predicted"/>
<dbReference type="InterPro" id="IPR043502">
    <property type="entry name" value="DNA/RNA_pol_sf"/>
</dbReference>
<dbReference type="InterPro" id="IPR000477">
    <property type="entry name" value="RT_dom"/>
</dbReference>
<dbReference type="Proteomes" id="UP001152795">
    <property type="component" value="Unassembled WGS sequence"/>
</dbReference>
<dbReference type="AlphaFoldDB" id="A0A7D9EJA3"/>
<organism evidence="1 2">
    <name type="scientific">Paramuricea clavata</name>
    <name type="common">Red gorgonian</name>
    <name type="synonym">Violescent sea-whip</name>
    <dbReference type="NCBI Taxonomy" id="317549"/>
    <lineage>
        <taxon>Eukaryota</taxon>
        <taxon>Metazoa</taxon>
        <taxon>Cnidaria</taxon>
        <taxon>Anthozoa</taxon>
        <taxon>Octocorallia</taxon>
        <taxon>Malacalcyonacea</taxon>
        <taxon>Plexauridae</taxon>
        <taxon>Paramuricea</taxon>
    </lineage>
</organism>
<reference evidence="1" key="1">
    <citation type="submission" date="2020-04" db="EMBL/GenBank/DDBJ databases">
        <authorList>
            <person name="Alioto T."/>
            <person name="Alioto T."/>
            <person name="Gomez Garrido J."/>
        </authorList>
    </citation>
    <scope>NUCLEOTIDE SEQUENCE</scope>
    <source>
        <strain evidence="1">A484AB</strain>
    </source>
</reference>
<evidence type="ECO:0000313" key="1">
    <source>
        <dbReference type="EMBL" id="CAB4009716.1"/>
    </source>
</evidence>
<protein>
    <submittedName>
        <fullName evidence="1">Uncharacterized protein</fullName>
    </submittedName>
</protein>
<sequence>MRERDHFLTKARSSKSELDWSKYRNLRNTVTREIRKAKGRYYRNLLEENLDKPSKFWKAVKKLVPNEKSSTKASTIRIKYDDKLTEDNYTTANAFCNFFCNLAKRMNNELNDCSCTLNNIIHHARSVNVFNFTPVLPSSILCHLKSIKVCKSSGIDAIPAKLLRDAASEISVSLTGLINLSLFLGNIPDEWKVAKVIPIYKSGTHDNPENYRPISILPVLSKMLEREAHTQLYRHIDINNLLSPFQCGFRKNYSCETTVTYFTDKIRKNADSGLLTGAIFIDIKKAFDTVNHENLLRKLYRFGLEDKELDWFENYLTTQRVSIEGILSNFGEITAGVPRRSYMPNKVYTYLPVHRCRTSIIFRATLQWT</sequence>
<gene>
    <name evidence="1" type="ORF">PACLA_8A019580</name>
</gene>
<name>A0A7D9EJA3_PARCT</name>
<dbReference type="PANTHER" id="PTHR47510:SF3">
    <property type="entry name" value="ENDO_EXONUCLEASE_PHOSPHATASE DOMAIN-CONTAINING PROTEIN"/>
    <property type="match status" value="1"/>
</dbReference>
<dbReference type="SUPFAM" id="SSF56672">
    <property type="entry name" value="DNA/RNA polymerases"/>
    <property type="match status" value="1"/>
</dbReference>
<accession>A0A7D9EJA3</accession>
<dbReference type="Pfam" id="PF00078">
    <property type="entry name" value="RVT_1"/>
    <property type="match status" value="1"/>
</dbReference>
<keyword evidence="2" id="KW-1185">Reference proteome</keyword>
<dbReference type="EMBL" id="CACRXK020006549">
    <property type="protein sequence ID" value="CAB4009716.1"/>
    <property type="molecule type" value="Genomic_DNA"/>
</dbReference>
<comment type="caution">
    <text evidence="1">The sequence shown here is derived from an EMBL/GenBank/DDBJ whole genome shotgun (WGS) entry which is preliminary data.</text>
</comment>